<feature type="chain" id="PRO_5040753891" evidence="1">
    <location>
        <begin position="25"/>
        <end position="110"/>
    </location>
</feature>
<dbReference type="Proteomes" id="UP000683417">
    <property type="component" value="Unassembled WGS sequence"/>
</dbReference>
<evidence type="ECO:0000313" key="3">
    <source>
        <dbReference type="Proteomes" id="UP000683417"/>
    </source>
</evidence>
<sequence length="110" mass="12502">MRFLVTASTAALGYLFLLVPSVLGGITYWCGPGEEFSSDLADFYARQAGSGQVLNGDPKSPDYEVYRAHRFYGTNNSREPRIYLVQVVSVEPRIRMWRSEKRGWRACTML</sequence>
<dbReference type="AlphaFoldDB" id="A0A9W4GI07"/>
<protein>
    <submittedName>
        <fullName evidence="2">BgTH12-06155</fullName>
    </submittedName>
</protein>
<evidence type="ECO:0000313" key="2">
    <source>
        <dbReference type="EMBL" id="CAD6504425.1"/>
    </source>
</evidence>
<gene>
    <name evidence="2" type="ORF">BGTH12_LOCUS5783</name>
</gene>
<comment type="caution">
    <text evidence="2">The sequence shown here is derived from an EMBL/GenBank/DDBJ whole genome shotgun (WGS) entry which is preliminary data.</text>
</comment>
<feature type="signal peptide" evidence="1">
    <location>
        <begin position="1"/>
        <end position="24"/>
    </location>
</feature>
<keyword evidence="1" id="KW-0732">Signal</keyword>
<proteinExistence type="predicted"/>
<organism evidence="2 3">
    <name type="scientific">Blumeria graminis f. sp. triticale</name>
    <dbReference type="NCBI Taxonomy" id="1689686"/>
    <lineage>
        <taxon>Eukaryota</taxon>
        <taxon>Fungi</taxon>
        <taxon>Dikarya</taxon>
        <taxon>Ascomycota</taxon>
        <taxon>Pezizomycotina</taxon>
        <taxon>Leotiomycetes</taxon>
        <taxon>Erysiphales</taxon>
        <taxon>Erysiphaceae</taxon>
        <taxon>Blumeria</taxon>
    </lineage>
</organism>
<evidence type="ECO:0000256" key="1">
    <source>
        <dbReference type="SAM" id="SignalP"/>
    </source>
</evidence>
<accession>A0A9W4GI07</accession>
<dbReference type="EMBL" id="CAJHIT010000008">
    <property type="protein sequence ID" value="CAD6504425.1"/>
    <property type="molecule type" value="Genomic_DNA"/>
</dbReference>
<reference evidence="2" key="1">
    <citation type="submission" date="2020-10" db="EMBL/GenBank/DDBJ databases">
        <authorList>
            <person name="Muller C M."/>
        </authorList>
    </citation>
    <scope>NUCLEOTIDE SEQUENCE</scope>
    <source>
        <strain evidence="2">THUN-12</strain>
    </source>
</reference>
<name>A0A9W4GI07_BLUGR</name>